<evidence type="ECO:0000313" key="2">
    <source>
        <dbReference type="EMBL" id="BAD62227.1"/>
    </source>
</evidence>
<dbReference type="AlphaFoldDB" id="Q5Z4W7"/>
<evidence type="ECO:0000256" key="1">
    <source>
        <dbReference type="SAM" id="MobiDB-lite"/>
    </source>
</evidence>
<dbReference type="EMBL" id="AP005929">
    <property type="protein sequence ID" value="BAD62227.1"/>
    <property type="molecule type" value="Genomic_DNA"/>
</dbReference>
<reference evidence="3" key="2">
    <citation type="journal article" date="2008" name="Nucleic Acids Res.">
        <title>The rice annotation project database (RAP-DB): 2008 update.</title>
        <authorList>
            <consortium name="The rice annotation project (RAP)"/>
        </authorList>
    </citation>
    <scope>GENOME REANNOTATION</scope>
    <source>
        <strain evidence="3">cv. Nipponbare</strain>
    </source>
</reference>
<proteinExistence type="predicted"/>
<sequence>MAPVDGDPVHPVHRGPCGCRVGPTPVDLARASPLGADTSSPPHRTVAAVGFARTNSIPSTPPPPSFASGSHSSRAPGILELVHPPPPSSRGSPSPFAIVFLRAGHSR</sequence>
<evidence type="ECO:0000313" key="3">
    <source>
        <dbReference type="Proteomes" id="UP000000763"/>
    </source>
</evidence>
<reference evidence="3" key="1">
    <citation type="journal article" date="2005" name="Nature">
        <title>The map-based sequence of the rice genome.</title>
        <authorList>
            <consortium name="International rice genome sequencing project (IRGSP)"/>
            <person name="Matsumoto T."/>
            <person name="Wu J."/>
            <person name="Kanamori H."/>
            <person name="Katayose Y."/>
            <person name="Fujisawa M."/>
            <person name="Namiki N."/>
            <person name="Mizuno H."/>
            <person name="Yamamoto K."/>
            <person name="Antonio B.A."/>
            <person name="Baba T."/>
            <person name="Sakata K."/>
            <person name="Nagamura Y."/>
            <person name="Aoki H."/>
            <person name="Arikawa K."/>
            <person name="Arita K."/>
            <person name="Bito T."/>
            <person name="Chiden Y."/>
            <person name="Fujitsuka N."/>
            <person name="Fukunaka R."/>
            <person name="Hamada M."/>
            <person name="Harada C."/>
            <person name="Hayashi A."/>
            <person name="Hijishita S."/>
            <person name="Honda M."/>
            <person name="Hosokawa S."/>
            <person name="Ichikawa Y."/>
            <person name="Idonuma A."/>
            <person name="Iijima M."/>
            <person name="Ikeda M."/>
            <person name="Ikeno M."/>
            <person name="Ito K."/>
            <person name="Ito S."/>
            <person name="Ito T."/>
            <person name="Ito Y."/>
            <person name="Ito Y."/>
            <person name="Iwabuchi A."/>
            <person name="Kamiya K."/>
            <person name="Karasawa W."/>
            <person name="Kurita K."/>
            <person name="Katagiri S."/>
            <person name="Kikuta A."/>
            <person name="Kobayashi H."/>
            <person name="Kobayashi N."/>
            <person name="Machita K."/>
            <person name="Maehara T."/>
            <person name="Masukawa M."/>
            <person name="Mizubayashi T."/>
            <person name="Mukai Y."/>
            <person name="Nagasaki H."/>
            <person name="Nagata Y."/>
            <person name="Naito S."/>
            <person name="Nakashima M."/>
            <person name="Nakama Y."/>
            <person name="Nakamichi Y."/>
            <person name="Nakamura M."/>
            <person name="Meguro A."/>
            <person name="Negishi M."/>
            <person name="Ohta I."/>
            <person name="Ohta T."/>
            <person name="Okamoto M."/>
            <person name="Ono N."/>
            <person name="Saji S."/>
            <person name="Sakaguchi M."/>
            <person name="Sakai K."/>
            <person name="Shibata M."/>
            <person name="Shimokawa T."/>
            <person name="Song J."/>
            <person name="Takazaki Y."/>
            <person name="Terasawa K."/>
            <person name="Tsugane M."/>
            <person name="Tsuji K."/>
            <person name="Ueda S."/>
            <person name="Waki K."/>
            <person name="Yamagata H."/>
            <person name="Yamamoto M."/>
            <person name="Yamamoto S."/>
            <person name="Yamane H."/>
            <person name="Yoshiki S."/>
            <person name="Yoshihara R."/>
            <person name="Yukawa K."/>
            <person name="Zhong H."/>
            <person name="Yano M."/>
            <person name="Yuan Q."/>
            <person name="Ouyang S."/>
            <person name="Liu J."/>
            <person name="Jones K.M."/>
            <person name="Gansberger K."/>
            <person name="Moffat K."/>
            <person name="Hill J."/>
            <person name="Bera J."/>
            <person name="Fadrosh D."/>
            <person name="Jin S."/>
            <person name="Johri S."/>
            <person name="Kim M."/>
            <person name="Overton L."/>
            <person name="Reardon M."/>
            <person name="Tsitrin T."/>
            <person name="Vuong H."/>
            <person name="Weaver B."/>
            <person name="Ciecko A."/>
            <person name="Tallon L."/>
            <person name="Jackson J."/>
            <person name="Pai G."/>
            <person name="Aken S.V."/>
            <person name="Utterback T."/>
            <person name="Reidmuller S."/>
            <person name="Feldblyum T."/>
            <person name="Hsiao J."/>
            <person name="Zismann V."/>
            <person name="Iobst S."/>
            <person name="de Vazeille A.R."/>
            <person name="Buell C.R."/>
            <person name="Ying K."/>
            <person name="Li Y."/>
            <person name="Lu T."/>
            <person name="Huang Y."/>
            <person name="Zhao Q."/>
            <person name="Feng Q."/>
            <person name="Zhang L."/>
            <person name="Zhu J."/>
            <person name="Weng Q."/>
            <person name="Mu J."/>
            <person name="Lu Y."/>
            <person name="Fan D."/>
            <person name="Liu Y."/>
            <person name="Guan J."/>
            <person name="Zhang Y."/>
            <person name="Yu S."/>
            <person name="Liu X."/>
            <person name="Zhang Y."/>
            <person name="Hong G."/>
            <person name="Han B."/>
            <person name="Choisne N."/>
            <person name="Demange N."/>
            <person name="Orjeda G."/>
            <person name="Samain S."/>
            <person name="Cattolico L."/>
            <person name="Pelletier E."/>
            <person name="Couloux A."/>
            <person name="Segurens B."/>
            <person name="Wincker P."/>
            <person name="D'Hont A."/>
            <person name="Scarpelli C."/>
            <person name="Weissenbach J."/>
            <person name="Salanoubat M."/>
            <person name="Quetier F."/>
            <person name="Yu Y."/>
            <person name="Kim H.R."/>
            <person name="Rambo T."/>
            <person name="Currie J."/>
            <person name="Collura K."/>
            <person name="Luo M."/>
            <person name="Yang T."/>
            <person name="Ammiraju J.S.S."/>
            <person name="Engler F."/>
            <person name="Soderlund C."/>
            <person name="Wing R.A."/>
            <person name="Palmer L.E."/>
            <person name="de la Bastide M."/>
            <person name="Spiegel L."/>
            <person name="Nascimento L."/>
            <person name="Zutavern T."/>
            <person name="O'Shaughnessy A."/>
            <person name="Dike S."/>
            <person name="Dedhia N."/>
            <person name="Preston R."/>
            <person name="Balija V."/>
            <person name="McCombie W.R."/>
            <person name="Chow T."/>
            <person name="Chen H."/>
            <person name="Chung M."/>
            <person name="Chen C."/>
            <person name="Shaw J."/>
            <person name="Wu H."/>
            <person name="Hsiao K."/>
            <person name="Chao Y."/>
            <person name="Chu M."/>
            <person name="Cheng C."/>
            <person name="Hour A."/>
            <person name="Lee P."/>
            <person name="Lin S."/>
            <person name="Lin Y."/>
            <person name="Liou J."/>
            <person name="Liu S."/>
            <person name="Hsing Y."/>
            <person name="Raghuvanshi S."/>
            <person name="Mohanty A."/>
            <person name="Bharti A.K."/>
            <person name="Gaur A."/>
            <person name="Gupta V."/>
            <person name="Kumar D."/>
            <person name="Ravi V."/>
            <person name="Vij S."/>
            <person name="Kapur A."/>
            <person name="Khurana P."/>
            <person name="Khurana P."/>
            <person name="Khurana J.P."/>
            <person name="Tyagi A.K."/>
            <person name="Gaikwad K."/>
            <person name="Singh A."/>
            <person name="Dalal V."/>
            <person name="Srivastava S."/>
            <person name="Dixit A."/>
            <person name="Pal A.K."/>
            <person name="Ghazi I.A."/>
            <person name="Yadav M."/>
            <person name="Pandit A."/>
            <person name="Bhargava A."/>
            <person name="Sureshbabu K."/>
            <person name="Batra K."/>
            <person name="Sharma T.R."/>
            <person name="Mohapatra T."/>
            <person name="Singh N.K."/>
            <person name="Messing J."/>
            <person name="Nelson A.B."/>
            <person name="Fuks G."/>
            <person name="Kavchok S."/>
            <person name="Keizer G."/>
            <person name="Linton E."/>
            <person name="Llaca V."/>
            <person name="Song R."/>
            <person name="Tanyolac B."/>
            <person name="Young S."/>
            <person name="Ho-Il K."/>
            <person name="Hahn J.H."/>
            <person name="Sangsakoo G."/>
            <person name="Vanavichit A."/>
            <person name="de Mattos Luiz.A.T."/>
            <person name="Zimmer P.D."/>
            <person name="Malone G."/>
            <person name="Dellagostin O."/>
            <person name="de Oliveira A.C."/>
            <person name="Bevan M."/>
            <person name="Bancroft I."/>
            <person name="Minx P."/>
            <person name="Cordum H."/>
            <person name="Wilson R."/>
            <person name="Cheng Z."/>
            <person name="Jin W."/>
            <person name="Jiang J."/>
            <person name="Leong S.A."/>
            <person name="Iwama H."/>
            <person name="Gojobori T."/>
            <person name="Itoh T."/>
            <person name="Niimura Y."/>
            <person name="Fujii Y."/>
            <person name="Habara T."/>
            <person name="Sakai H."/>
            <person name="Sato Y."/>
            <person name="Wilson G."/>
            <person name="Kumar K."/>
            <person name="McCouch S."/>
            <person name="Juretic N."/>
            <person name="Hoen D."/>
            <person name="Wright S."/>
            <person name="Bruskiewich R."/>
            <person name="Bureau T."/>
            <person name="Miyao A."/>
            <person name="Hirochika H."/>
            <person name="Nishikawa T."/>
            <person name="Kadowaki K."/>
            <person name="Sugiura M."/>
            <person name="Burr B."/>
            <person name="Sasaki T."/>
        </authorList>
    </citation>
    <scope>NUCLEOTIDE SEQUENCE [LARGE SCALE GENOMIC DNA]</scope>
    <source>
        <strain evidence="3">cv. Nipponbare</strain>
    </source>
</reference>
<name>Q5Z4W7_ORYSJ</name>
<organism evidence="2 3">
    <name type="scientific">Oryza sativa subsp. japonica</name>
    <name type="common">Rice</name>
    <dbReference type="NCBI Taxonomy" id="39947"/>
    <lineage>
        <taxon>Eukaryota</taxon>
        <taxon>Viridiplantae</taxon>
        <taxon>Streptophyta</taxon>
        <taxon>Embryophyta</taxon>
        <taxon>Tracheophyta</taxon>
        <taxon>Spermatophyta</taxon>
        <taxon>Magnoliopsida</taxon>
        <taxon>Liliopsida</taxon>
        <taxon>Poales</taxon>
        <taxon>Poaceae</taxon>
        <taxon>BOP clade</taxon>
        <taxon>Oryzoideae</taxon>
        <taxon>Oryzeae</taxon>
        <taxon>Oryzinae</taxon>
        <taxon>Oryza</taxon>
        <taxon>Oryza sativa</taxon>
    </lineage>
</organism>
<feature type="region of interest" description="Disordered" evidence="1">
    <location>
        <begin position="1"/>
        <end position="95"/>
    </location>
</feature>
<dbReference type="Proteomes" id="UP000000763">
    <property type="component" value="Chromosome 6"/>
</dbReference>
<accession>Q5Z4W7</accession>
<protein>
    <submittedName>
        <fullName evidence="2">Uncharacterized protein</fullName>
    </submittedName>
</protein>
<gene>
    <name evidence="2" type="primary">OSJNBb0071G09.16</name>
</gene>